<accession>F3C1P7</accession>
<feature type="non-terminal residue" evidence="13">
    <location>
        <position position="66"/>
    </location>
</feature>
<evidence type="ECO:0000256" key="10">
    <source>
        <dbReference type="ARBA" id="ARBA00023152"/>
    </source>
</evidence>
<comment type="pathway">
    <text evidence="1">Carbohydrate degradation; glycolysis; pyruvate from D-glyceraldehyde 3-phosphate: step 5/5.</text>
</comment>
<feature type="domain" description="Pyruvate kinase barrel" evidence="12">
    <location>
        <begin position="4"/>
        <end position="65"/>
    </location>
</feature>
<evidence type="ECO:0000256" key="4">
    <source>
        <dbReference type="ARBA" id="ARBA00022679"/>
    </source>
</evidence>
<dbReference type="InterPro" id="IPR040442">
    <property type="entry name" value="Pyrv_kinase-like_dom_sf"/>
</dbReference>
<dbReference type="EC" id="2.7.1.40" evidence="3"/>
<keyword evidence="10" id="KW-0324">Glycolysis</keyword>
<keyword evidence="11 13" id="KW-0670">Pyruvate</keyword>
<keyword evidence="9" id="KW-0460">Magnesium</keyword>
<gene>
    <name evidence="13" type="ORF">Pgy4_07114</name>
</gene>
<dbReference type="Gene3D" id="3.20.20.60">
    <property type="entry name" value="Phosphoenolpyruvate-binding domains"/>
    <property type="match status" value="1"/>
</dbReference>
<evidence type="ECO:0000256" key="3">
    <source>
        <dbReference type="ARBA" id="ARBA00012142"/>
    </source>
</evidence>
<evidence type="ECO:0000256" key="8">
    <source>
        <dbReference type="ARBA" id="ARBA00022840"/>
    </source>
</evidence>
<dbReference type="GO" id="GO:0016301">
    <property type="term" value="F:kinase activity"/>
    <property type="evidence" value="ECO:0007669"/>
    <property type="project" value="UniProtKB-KW"/>
</dbReference>
<dbReference type="SUPFAM" id="SSF51621">
    <property type="entry name" value="Phosphoenolpyruvate/pyruvate domain"/>
    <property type="match status" value="1"/>
</dbReference>
<dbReference type="Proteomes" id="UP000005466">
    <property type="component" value="Unassembled WGS sequence"/>
</dbReference>
<evidence type="ECO:0000256" key="7">
    <source>
        <dbReference type="ARBA" id="ARBA00022777"/>
    </source>
</evidence>
<evidence type="ECO:0000256" key="11">
    <source>
        <dbReference type="ARBA" id="ARBA00023317"/>
    </source>
</evidence>
<reference evidence="13 14" key="1">
    <citation type="journal article" date="2011" name="PLoS Pathog.">
        <title>Dynamic evolution of pathogenicity revealed by sequencing and comparative genomics of 19 Pseudomonas syringae isolates.</title>
        <authorList>
            <person name="Baltrus D.A."/>
            <person name="Nishimura M.T."/>
            <person name="Romanchuk A."/>
            <person name="Chang J.H."/>
            <person name="Mukhtar M.S."/>
            <person name="Cherkis K."/>
            <person name="Roach J."/>
            <person name="Grant S.R."/>
            <person name="Jones C.D."/>
            <person name="Dangl J.L."/>
        </authorList>
    </citation>
    <scope>NUCLEOTIDE SEQUENCE [LARGE SCALE GENOMIC DNA]</scope>
    <source>
        <strain evidence="14">race 4</strain>
    </source>
</reference>
<sequence length="66" mass="7243">MTVRRTKIVATLGPASNSPEVIEQLILSGLDVARLNFSHGTPDEHKARAKLIREIAARHGRFVALL</sequence>
<dbReference type="GO" id="GO:0030955">
    <property type="term" value="F:potassium ion binding"/>
    <property type="evidence" value="ECO:0007669"/>
    <property type="project" value="InterPro"/>
</dbReference>
<organism evidence="13 14">
    <name type="scientific">Pseudomonas savastanoi pv. glycinea str. race 4</name>
    <dbReference type="NCBI Taxonomy" id="875330"/>
    <lineage>
        <taxon>Bacteria</taxon>
        <taxon>Pseudomonadati</taxon>
        <taxon>Pseudomonadota</taxon>
        <taxon>Gammaproteobacteria</taxon>
        <taxon>Pseudomonadales</taxon>
        <taxon>Pseudomonadaceae</taxon>
        <taxon>Pseudomonas</taxon>
    </lineage>
</organism>
<dbReference type="InterPro" id="IPR001697">
    <property type="entry name" value="Pyr_Knase"/>
</dbReference>
<dbReference type="AlphaFoldDB" id="F3C1P7"/>
<comment type="caution">
    <text evidence="13">The sequence shown here is derived from an EMBL/GenBank/DDBJ whole genome shotgun (WGS) entry which is preliminary data.</text>
</comment>
<evidence type="ECO:0000256" key="1">
    <source>
        <dbReference type="ARBA" id="ARBA00004997"/>
    </source>
</evidence>
<comment type="similarity">
    <text evidence="2">Belongs to the pyruvate kinase family.</text>
</comment>
<dbReference type="EMBL" id="ADWY01000286">
    <property type="protein sequence ID" value="EGH09031.1"/>
    <property type="molecule type" value="Genomic_DNA"/>
</dbReference>
<dbReference type="GO" id="GO:0000287">
    <property type="term" value="F:magnesium ion binding"/>
    <property type="evidence" value="ECO:0007669"/>
    <property type="project" value="InterPro"/>
</dbReference>
<dbReference type="UniPathway" id="UPA00109">
    <property type="reaction ID" value="UER00188"/>
</dbReference>
<keyword evidence="4 13" id="KW-0808">Transferase</keyword>
<protein>
    <recommendedName>
        <fullName evidence="3">pyruvate kinase</fullName>
        <ecNumber evidence="3">2.7.1.40</ecNumber>
    </recommendedName>
</protein>
<evidence type="ECO:0000259" key="12">
    <source>
        <dbReference type="Pfam" id="PF00224"/>
    </source>
</evidence>
<keyword evidence="7 13" id="KW-0418">Kinase</keyword>
<evidence type="ECO:0000256" key="2">
    <source>
        <dbReference type="ARBA" id="ARBA00008663"/>
    </source>
</evidence>
<evidence type="ECO:0000313" key="13">
    <source>
        <dbReference type="EMBL" id="EGH09031.1"/>
    </source>
</evidence>
<proteinExistence type="inferred from homology"/>
<dbReference type="InterPro" id="IPR015793">
    <property type="entry name" value="Pyrv_Knase_brl"/>
</dbReference>
<keyword evidence="5" id="KW-0479">Metal-binding</keyword>
<dbReference type="PANTHER" id="PTHR11817">
    <property type="entry name" value="PYRUVATE KINASE"/>
    <property type="match status" value="1"/>
</dbReference>
<keyword evidence="8" id="KW-0067">ATP-binding</keyword>
<dbReference type="HOGENOM" id="CLU_015439_7_3_6"/>
<keyword evidence="6" id="KW-0547">Nucleotide-binding</keyword>
<dbReference type="InterPro" id="IPR015813">
    <property type="entry name" value="Pyrv/PenolPyrv_kinase-like_dom"/>
</dbReference>
<dbReference type="Pfam" id="PF00224">
    <property type="entry name" value="PK"/>
    <property type="match status" value="1"/>
</dbReference>
<evidence type="ECO:0000313" key="14">
    <source>
        <dbReference type="Proteomes" id="UP000005466"/>
    </source>
</evidence>
<evidence type="ECO:0000256" key="9">
    <source>
        <dbReference type="ARBA" id="ARBA00022842"/>
    </source>
</evidence>
<evidence type="ECO:0000256" key="6">
    <source>
        <dbReference type="ARBA" id="ARBA00022741"/>
    </source>
</evidence>
<dbReference type="GO" id="GO:0004743">
    <property type="term" value="F:pyruvate kinase activity"/>
    <property type="evidence" value="ECO:0007669"/>
    <property type="project" value="UniProtKB-EC"/>
</dbReference>
<evidence type="ECO:0000256" key="5">
    <source>
        <dbReference type="ARBA" id="ARBA00022723"/>
    </source>
</evidence>
<dbReference type="GO" id="GO:0005524">
    <property type="term" value="F:ATP binding"/>
    <property type="evidence" value="ECO:0007669"/>
    <property type="project" value="UniProtKB-KW"/>
</dbReference>
<name>F3C1P7_PSESG</name>